<evidence type="ECO:0000313" key="2">
    <source>
        <dbReference type="Proteomes" id="UP000053411"/>
    </source>
</evidence>
<dbReference type="GeneID" id="27717464"/>
<dbReference type="OrthoDB" id="10309135at2759"/>
<proteinExistence type="predicted"/>
<evidence type="ECO:0000313" key="1">
    <source>
        <dbReference type="EMBL" id="KIX92542.1"/>
    </source>
</evidence>
<dbReference type="VEuPathDB" id="FungiDB:Z520_11718"/>
<protein>
    <submittedName>
        <fullName evidence="1">Uncharacterized protein</fullName>
    </submittedName>
</protein>
<dbReference type="SUPFAM" id="SSF48403">
    <property type="entry name" value="Ankyrin repeat"/>
    <property type="match status" value="1"/>
</dbReference>
<gene>
    <name evidence="1" type="ORF">Z520_11718</name>
</gene>
<dbReference type="Proteomes" id="UP000053411">
    <property type="component" value="Unassembled WGS sequence"/>
</dbReference>
<accession>A0A0D2JH90</accession>
<reference evidence="1 2" key="1">
    <citation type="submission" date="2015-01" db="EMBL/GenBank/DDBJ databases">
        <title>The Genome Sequence of Fonsecaea multimorphosa CBS 102226.</title>
        <authorList>
            <consortium name="The Broad Institute Genomics Platform"/>
            <person name="Cuomo C."/>
            <person name="de Hoog S."/>
            <person name="Gorbushina A."/>
            <person name="Stielow B."/>
            <person name="Teixiera M."/>
            <person name="Abouelleil A."/>
            <person name="Chapman S.B."/>
            <person name="Priest M."/>
            <person name="Young S.K."/>
            <person name="Wortman J."/>
            <person name="Nusbaum C."/>
            <person name="Birren B."/>
        </authorList>
    </citation>
    <scope>NUCLEOTIDE SEQUENCE [LARGE SCALE GENOMIC DNA]</scope>
    <source>
        <strain evidence="1 2">CBS 102226</strain>
    </source>
</reference>
<dbReference type="EMBL" id="KN848103">
    <property type="protein sequence ID" value="KIX92542.1"/>
    <property type="molecule type" value="Genomic_DNA"/>
</dbReference>
<organism evidence="1 2">
    <name type="scientific">Fonsecaea multimorphosa CBS 102226</name>
    <dbReference type="NCBI Taxonomy" id="1442371"/>
    <lineage>
        <taxon>Eukaryota</taxon>
        <taxon>Fungi</taxon>
        <taxon>Dikarya</taxon>
        <taxon>Ascomycota</taxon>
        <taxon>Pezizomycotina</taxon>
        <taxon>Eurotiomycetes</taxon>
        <taxon>Chaetothyriomycetidae</taxon>
        <taxon>Chaetothyriales</taxon>
        <taxon>Herpotrichiellaceae</taxon>
        <taxon>Fonsecaea</taxon>
    </lineage>
</organism>
<dbReference type="AlphaFoldDB" id="A0A0D2JH90"/>
<dbReference type="RefSeq" id="XP_016626665.1">
    <property type="nucleotide sequence ID" value="XM_016782206.1"/>
</dbReference>
<sequence length="90" mass="9997">MGPCFDFLAEEYRGPRTIAVEAHDFEQVKLLLKSNTGNDEQSDDDRTLAMRTAVENDDIEMVDLLLRQGITAKLDDLPLLSDGTTLLSPS</sequence>
<keyword evidence="2" id="KW-1185">Reference proteome</keyword>
<name>A0A0D2JH90_9EURO</name>
<dbReference type="InterPro" id="IPR036770">
    <property type="entry name" value="Ankyrin_rpt-contain_sf"/>
</dbReference>
<dbReference type="Gene3D" id="1.25.40.20">
    <property type="entry name" value="Ankyrin repeat-containing domain"/>
    <property type="match status" value="1"/>
</dbReference>